<evidence type="ECO:0000313" key="3">
    <source>
        <dbReference type="EMBL" id="PIP74017.1"/>
    </source>
</evidence>
<evidence type="ECO:0000313" key="4">
    <source>
        <dbReference type="Proteomes" id="UP000230638"/>
    </source>
</evidence>
<name>A0A2H0CVU6_9BACT</name>
<sequence>MPPKTEEEHARLHVLTQVENIIKDAEERKILETKEQIDALAQEPAQKTEIQRLECGFEIQKTVITDRGADIALARDKKEQYEKIRQEHISVFSRAHAGGFRPIAILPRNVWVGLAKKFGLYRFESFDRRHDGKIPAAKPTHPVTSLDAILALLCIAVGTIAAPISAAPYIVWTASLAAIPFFYLSQRRMHWWYTISVCLSFAVVGLCVFLAPEQLQNPIVLGLKVVAFGFIVLTCIFLASFFLDILWSSTIISGRVSAWLFRQRLRFLSQRKITALLWPNGSDEVYGNTHLYLTVRFPKAPVSFLSLLTQLKTAGLKRHITVSPDAIAVNPDEIVAVYQERVHYFEWLKEHDHDRWLRECPILSYNDGEYEVVLAQFGDFPDEKEVVEWAKKEGVDLCFN</sequence>
<keyword evidence="2" id="KW-0472">Membrane</keyword>
<protein>
    <submittedName>
        <fullName evidence="3">Uncharacterized protein</fullName>
    </submittedName>
</protein>
<dbReference type="EMBL" id="PCTL01000001">
    <property type="protein sequence ID" value="PIP74017.1"/>
    <property type="molecule type" value="Genomic_DNA"/>
</dbReference>
<dbReference type="AlphaFoldDB" id="A0A2H0CVU6"/>
<keyword evidence="2" id="KW-1133">Transmembrane helix</keyword>
<gene>
    <name evidence="3" type="ORF">COW88_00370</name>
</gene>
<evidence type="ECO:0000256" key="2">
    <source>
        <dbReference type="SAM" id="Phobius"/>
    </source>
</evidence>
<comment type="caution">
    <text evidence="3">The sequence shown here is derived from an EMBL/GenBank/DDBJ whole genome shotgun (WGS) entry which is preliminary data.</text>
</comment>
<feature type="transmembrane region" description="Helical" evidence="2">
    <location>
        <begin position="148"/>
        <end position="171"/>
    </location>
</feature>
<proteinExistence type="predicted"/>
<keyword evidence="1" id="KW-0175">Coiled coil</keyword>
<reference evidence="3 4" key="1">
    <citation type="submission" date="2017-09" db="EMBL/GenBank/DDBJ databases">
        <title>Depth-based differentiation of microbial function through sediment-hosted aquifers and enrichment of novel symbionts in the deep terrestrial subsurface.</title>
        <authorList>
            <person name="Probst A.J."/>
            <person name="Ladd B."/>
            <person name="Jarett J.K."/>
            <person name="Geller-Mcgrath D.E."/>
            <person name="Sieber C.M."/>
            <person name="Emerson J.B."/>
            <person name="Anantharaman K."/>
            <person name="Thomas B.C."/>
            <person name="Malmstrom R."/>
            <person name="Stieglmeier M."/>
            <person name="Klingl A."/>
            <person name="Woyke T."/>
            <person name="Ryan C.M."/>
            <person name="Banfield J.F."/>
        </authorList>
    </citation>
    <scope>NUCLEOTIDE SEQUENCE [LARGE SCALE GENOMIC DNA]</scope>
    <source>
        <strain evidence="3">CG22_combo_CG10-13_8_21_14_all_47_15</strain>
    </source>
</reference>
<dbReference type="Proteomes" id="UP000230638">
    <property type="component" value="Unassembled WGS sequence"/>
</dbReference>
<evidence type="ECO:0000256" key="1">
    <source>
        <dbReference type="SAM" id="Coils"/>
    </source>
</evidence>
<feature type="coiled-coil region" evidence="1">
    <location>
        <begin position="15"/>
        <end position="43"/>
    </location>
</feature>
<organism evidence="3 4">
    <name type="scientific">Candidatus Lloydbacteria bacterium CG22_combo_CG10-13_8_21_14_all_47_15</name>
    <dbReference type="NCBI Taxonomy" id="1974635"/>
    <lineage>
        <taxon>Bacteria</taxon>
        <taxon>Candidatus Lloydiibacteriota</taxon>
    </lineage>
</organism>
<accession>A0A2H0CVU6</accession>
<keyword evidence="2" id="KW-0812">Transmembrane</keyword>
<feature type="transmembrane region" description="Helical" evidence="2">
    <location>
        <begin position="219"/>
        <end position="239"/>
    </location>
</feature>
<feature type="transmembrane region" description="Helical" evidence="2">
    <location>
        <begin position="191"/>
        <end position="212"/>
    </location>
</feature>